<dbReference type="Pfam" id="PF00953">
    <property type="entry name" value="Glycos_transf_4"/>
    <property type="match status" value="1"/>
</dbReference>
<dbReference type="KEGG" id="vpy:HZI73_00675"/>
<name>A0A8J8MQ33_9FIRM</name>
<feature type="transmembrane region" description="Helical" evidence="8">
    <location>
        <begin position="321"/>
        <end position="339"/>
    </location>
</feature>
<dbReference type="CDD" id="cd06853">
    <property type="entry name" value="GT_WecA_like"/>
    <property type="match status" value="1"/>
</dbReference>
<dbReference type="GO" id="GO:0044038">
    <property type="term" value="P:cell wall macromolecule biosynthetic process"/>
    <property type="evidence" value="ECO:0007669"/>
    <property type="project" value="TreeGrafter"/>
</dbReference>
<feature type="transmembrane region" description="Helical" evidence="8">
    <location>
        <begin position="222"/>
        <end position="238"/>
    </location>
</feature>
<keyword evidence="3 9" id="KW-0808">Transferase</keyword>
<sequence length="349" mass="37011">MNSNLLYIVAFVMAFVTACIITPLSKKFAFKVGAVDMPKARGIHTKPMPLAGGTAIVAGFVITVALLAPTIKNLQLPNLVGLLGGGLVITVVGLLDDIYDLPAKIKLFFQILSALIVVATGTSIQAFSWPWAPGGVILLGSFSNIVTIVWIIGVTNAVNLMDGLDGLATGISSIAALCLMFISILNGEPTAVLLTAALAGSCLGFLPHNFNPATIFMGDTGSTFLGFTLSVISIQGLIKSYTAITIIVAVLILGLPIFDTFFAILRRVANGKPVMQADRGHLHHRLMDRGYSHRRAVLTLYGVSGGFGIAGILIAMDDIKLALIIIAIIVTVWFADFISKHIKVNNKRQ</sequence>
<keyword evidence="6 8" id="KW-0472">Membrane</keyword>
<dbReference type="GO" id="GO:0005886">
    <property type="term" value="C:plasma membrane"/>
    <property type="evidence" value="ECO:0007669"/>
    <property type="project" value="UniProtKB-SubCell"/>
</dbReference>
<feature type="transmembrane region" description="Helical" evidence="8">
    <location>
        <begin position="296"/>
        <end position="315"/>
    </location>
</feature>
<gene>
    <name evidence="9" type="ORF">HZI73_00675</name>
</gene>
<dbReference type="GO" id="GO:0016780">
    <property type="term" value="F:phosphotransferase activity, for other substituted phosphate groups"/>
    <property type="evidence" value="ECO:0007669"/>
    <property type="project" value="InterPro"/>
</dbReference>
<feature type="transmembrane region" description="Helical" evidence="8">
    <location>
        <begin position="244"/>
        <end position="265"/>
    </location>
</feature>
<dbReference type="EMBL" id="CP058649">
    <property type="protein sequence ID" value="QUI25549.1"/>
    <property type="molecule type" value="Genomic_DNA"/>
</dbReference>
<protein>
    <submittedName>
        <fullName evidence="9">Undecaprenyl/decaprenyl-phosphate alpha-N-acetylglucosaminyl 1-phosphate transferase</fullName>
    </submittedName>
</protein>
<feature type="transmembrane region" description="Helical" evidence="8">
    <location>
        <begin position="135"/>
        <end position="154"/>
    </location>
</feature>
<organism evidence="9 10">
    <name type="scientific">Vallitalea pronyensis</name>
    <dbReference type="NCBI Taxonomy" id="1348613"/>
    <lineage>
        <taxon>Bacteria</taxon>
        <taxon>Bacillati</taxon>
        <taxon>Bacillota</taxon>
        <taxon>Clostridia</taxon>
        <taxon>Lachnospirales</taxon>
        <taxon>Vallitaleaceae</taxon>
        <taxon>Vallitalea</taxon>
    </lineage>
</organism>
<feature type="transmembrane region" description="Helical" evidence="8">
    <location>
        <begin position="191"/>
        <end position="210"/>
    </location>
</feature>
<comment type="cofactor">
    <cofactor evidence="7">
        <name>Mg(2+)</name>
        <dbReference type="ChEBI" id="CHEBI:18420"/>
    </cofactor>
</comment>
<comment type="subcellular location">
    <subcellularLocation>
        <location evidence="1">Cell membrane</location>
        <topology evidence="1">Multi-pass membrane protein</topology>
    </subcellularLocation>
</comment>
<evidence type="ECO:0000256" key="4">
    <source>
        <dbReference type="ARBA" id="ARBA00022692"/>
    </source>
</evidence>
<dbReference type="GO" id="GO:0046872">
    <property type="term" value="F:metal ion binding"/>
    <property type="evidence" value="ECO:0007669"/>
    <property type="project" value="UniProtKB-KW"/>
</dbReference>
<evidence type="ECO:0000313" key="10">
    <source>
        <dbReference type="Proteomes" id="UP000683246"/>
    </source>
</evidence>
<feature type="transmembrane region" description="Helical" evidence="8">
    <location>
        <begin position="47"/>
        <end position="68"/>
    </location>
</feature>
<keyword evidence="2" id="KW-1003">Cell membrane</keyword>
<feature type="transmembrane region" description="Helical" evidence="8">
    <location>
        <begin position="166"/>
        <end position="185"/>
    </location>
</feature>
<evidence type="ECO:0000256" key="7">
    <source>
        <dbReference type="PIRSR" id="PIRSR600715-1"/>
    </source>
</evidence>
<keyword evidence="4 8" id="KW-0812">Transmembrane</keyword>
<feature type="transmembrane region" description="Helical" evidence="8">
    <location>
        <begin position="107"/>
        <end position="129"/>
    </location>
</feature>
<evidence type="ECO:0000256" key="3">
    <source>
        <dbReference type="ARBA" id="ARBA00022679"/>
    </source>
</evidence>
<keyword evidence="10" id="KW-1185">Reference proteome</keyword>
<proteinExistence type="predicted"/>
<dbReference type="GO" id="GO:0071555">
    <property type="term" value="P:cell wall organization"/>
    <property type="evidence" value="ECO:0007669"/>
    <property type="project" value="TreeGrafter"/>
</dbReference>
<evidence type="ECO:0000256" key="6">
    <source>
        <dbReference type="ARBA" id="ARBA00023136"/>
    </source>
</evidence>
<feature type="transmembrane region" description="Helical" evidence="8">
    <location>
        <begin position="74"/>
        <end position="95"/>
    </location>
</feature>
<keyword evidence="7" id="KW-0479">Metal-binding</keyword>
<keyword evidence="5 8" id="KW-1133">Transmembrane helix</keyword>
<feature type="binding site" evidence="7">
    <location>
        <position position="219"/>
    </location>
    <ligand>
        <name>Mg(2+)</name>
        <dbReference type="ChEBI" id="CHEBI:18420"/>
    </ligand>
</feature>
<evidence type="ECO:0000256" key="8">
    <source>
        <dbReference type="SAM" id="Phobius"/>
    </source>
</evidence>
<evidence type="ECO:0000256" key="2">
    <source>
        <dbReference type="ARBA" id="ARBA00022475"/>
    </source>
</evidence>
<feature type="transmembrane region" description="Helical" evidence="8">
    <location>
        <begin position="6"/>
        <end position="26"/>
    </location>
</feature>
<evidence type="ECO:0000313" key="9">
    <source>
        <dbReference type="EMBL" id="QUI25549.1"/>
    </source>
</evidence>
<keyword evidence="7" id="KW-0460">Magnesium</keyword>
<dbReference type="AlphaFoldDB" id="A0A8J8MQ33"/>
<accession>A0A8J8MQ33</accession>
<dbReference type="PANTHER" id="PTHR22926:SF3">
    <property type="entry name" value="UNDECAPRENYL-PHOSPHATE ALPHA-N-ACETYLGLUCOSAMINYL 1-PHOSPHATE TRANSFERASE"/>
    <property type="match status" value="1"/>
</dbReference>
<dbReference type="GO" id="GO:0009103">
    <property type="term" value="P:lipopolysaccharide biosynthetic process"/>
    <property type="evidence" value="ECO:0007669"/>
    <property type="project" value="TreeGrafter"/>
</dbReference>
<evidence type="ECO:0000256" key="5">
    <source>
        <dbReference type="ARBA" id="ARBA00022989"/>
    </source>
</evidence>
<reference evidence="9" key="1">
    <citation type="submission" date="2020-07" db="EMBL/GenBank/DDBJ databases">
        <title>Vallitalea pronyensis genome.</title>
        <authorList>
            <person name="Postec A."/>
        </authorList>
    </citation>
    <scope>NUCLEOTIDE SEQUENCE</scope>
    <source>
        <strain evidence="9">FatNI3</strain>
    </source>
</reference>
<feature type="binding site" evidence="7">
    <location>
        <position position="159"/>
    </location>
    <ligand>
        <name>Mg(2+)</name>
        <dbReference type="ChEBI" id="CHEBI:18420"/>
    </ligand>
</feature>
<evidence type="ECO:0000256" key="1">
    <source>
        <dbReference type="ARBA" id="ARBA00004651"/>
    </source>
</evidence>
<dbReference type="InterPro" id="IPR000715">
    <property type="entry name" value="Glycosyl_transferase_4"/>
</dbReference>
<dbReference type="PANTHER" id="PTHR22926">
    <property type="entry name" value="PHOSPHO-N-ACETYLMURAMOYL-PENTAPEPTIDE-TRANSFERASE"/>
    <property type="match status" value="1"/>
</dbReference>
<dbReference type="Proteomes" id="UP000683246">
    <property type="component" value="Chromosome"/>
</dbReference>